<dbReference type="SUPFAM" id="SSF54593">
    <property type="entry name" value="Glyoxalase/Bleomycin resistance protein/Dihydroxybiphenyl dioxygenase"/>
    <property type="match status" value="1"/>
</dbReference>
<proteinExistence type="predicted"/>
<evidence type="ECO:0000313" key="3">
    <source>
        <dbReference type="EMBL" id="NGO45606.1"/>
    </source>
</evidence>
<feature type="compositionally biased region" description="Pro residues" evidence="2">
    <location>
        <begin position="82"/>
        <end position="99"/>
    </location>
</feature>
<sequence>MLEVSDFSTVGRVMSRINDDPDHIIVTLGEHTNDRMTSFYVTTPSGFQIEYGCDGLVVDDDTWQATTTTRSAPGATGTSRPTPEPPPETKGKLCPPPRS</sequence>
<evidence type="ECO:0000256" key="1">
    <source>
        <dbReference type="ARBA" id="ARBA00022723"/>
    </source>
</evidence>
<protein>
    <submittedName>
        <fullName evidence="3">Uncharacterized protein</fullName>
    </submittedName>
</protein>
<dbReference type="Gene3D" id="3.10.180.10">
    <property type="entry name" value="2,3-Dihydroxybiphenyl 1,2-Dioxygenase, domain 1"/>
    <property type="match status" value="1"/>
</dbReference>
<feature type="compositionally biased region" description="Polar residues" evidence="2">
    <location>
        <begin position="64"/>
        <end position="80"/>
    </location>
</feature>
<reference evidence="3 4" key="1">
    <citation type="submission" date="2020-02" db="EMBL/GenBank/DDBJ databases">
        <title>Whole-genome analyses of novel actinobacteria.</title>
        <authorList>
            <person name="Sahin N."/>
            <person name="Tokatli A."/>
        </authorList>
    </citation>
    <scope>NUCLEOTIDE SEQUENCE [LARGE SCALE GENOMIC DNA]</scope>
    <source>
        <strain evidence="3 4">YC419</strain>
    </source>
</reference>
<dbReference type="Proteomes" id="UP001518140">
    <property type="component" value="Unassembled WGS sequence"/>
</dbReference>
<gene>
    <name evidence="3" type="ORF">G6048_26840</name>
</gene>
<keyword evidence="4" id="KW-1185">Reference proteome</keyword>
<evidence type="ECO:0000256" key="2">
    <source>
        <dbReference type="SAM" id="MobiDB-lite"/>
    </source>
</evidence>
<dbReference type="PROSITE" id="PS00082">
    <property type="entry name" value="EXTRADIOL_DIOXYGENAS"/>
    <property type="match status" value="1"/>
</dbReference>
<feature type="region of interest" description="Disordered" evidence="2">
    <location>
        <begin position="64"/>
        <end position="99"/>
    </location>
</feature>
<dbReference type="EMBL" id="JAAKZX010000096">
    <property type="protein sequence ID" value="NGO45606.1"/>
    <property type="molecule type" value="Genomic_DNA"/>
</dbReference>
<keyword evidence="1" id="KW-0479">Metal-binding</keyword>
<name>A0ABX0DUN7_9ACTN</name>
<accession>A0ABX0DUN7</accession>
<comment type="caution">
    <text evidence="3">The sequence shown here is derived from an EMBL/GenBank/DDBJ whole genome shotgun (WGS) entry which is preliminary data.</text>
</comment>
<evidence type="ECO:0000313" key="4">
    <source>
        <dbReference type="Proteomes" id="UP001518140"/>
    </source>
</evidence>
<dbReference type="InterPro" id="IPR029068">
    <property type="entry name" value="Glyas_Bleomycin-R_OHBP_Dase"/>
</dbReference>
<organism evidence="3 4">
    <name type="scientific">Streptomyces ureilyticus</name>
    <dbReference type="NCBI Taxonomy" id="1775131"/>
    <lineage>
        <taxon>Bacteria</taxon>
        <taxon>Bacillati</taxon>
        <taxon>Actinomycetota</taxon>
        <taxon>Actinomycetes</taxon>
        <taxon>Kitasatosporales</taxon>
        <taxon>Streptomycetaceae</taxon>
        <taxon>Streptomyces</taxon>
    </lineage>
</organism>
<dbReference type="InterPro" id="IPR000486">
    <property type="entry name" value="Xdiol_ring_cleave_dOase_1/2"/>
</dbReference>